<dbReference type="Pfam" id="PF13709">
    <property type="entry name" value="DUF4159"/>
    <property type="match status" value="1"/>
</dbReference>
<keyword evidence="3" id="KW-1185">Reference proteome</keyword>
<gene>
    <name evidence="2" type="ORF">N6H18_11365</name>
</gene>
<organism evidence="2 3">
    <name type="scientific">Reichenbachiella agarivorans</name>
    <dbReference type="NCBI Taxonomy" id="2979464"/>
    <lineage>
        <taxon>Bacteria</taxon>
        <taxon>Pseudomonadati</taxon>
        <taxon>Bacteroidota</taxon>
        <taxon>Cytophagia</taxon>
        <taxon>Cytophagales</taxon>
        <taxon>Reichenbachiellaceae</taxon>
        <taxon>Reichenbachiella</taxon>
    </lineage>
</organism>
<dbReference type="EMBL" id="CP106679">
    <property type="protein sequence ID" value="UXP34181.1"/>
    <property type="molecule type" value="Genomic_DNA"/>
</dbReference>
<dbReference type="Proteomes" id="UP001065174">
    <property type="component" value="Chromosome"/>
</dbReference>
<accession>A0ABY6CUJ0</accession>
<sequence length="208" mass="23644">MTGLQHIGLAQTQIQIAKLKYDGGGDWYGNKTALPNLAAYCNQTLRTNLDTDDEIVEVGSPDLFLYPYIYLTGHGNVVFSPNDAENLRNYLVAGGFLHIDDNYGLDQFIRLEMKKVFPELDFVELPFDHPIYRQKFKFPNGLPKIHEHDGQPAQGFGLIYEGRLVCFYSYESDLGNGWEDQSIYNDPESKRQEALKMGANIISYAFSE</sequence>
<protein>
    <submittedName>
        <fullName evidence="2">DUF4159 domain-containing protein</fullName>
    </submittedName>
</protein>
<dbReference type="Gene3D" id="3.40.50.12140">
    <property type="entry name" value="Domain of unknown function DUF4159"/>
    <property type="match status" value="1"/>
</dbReference>
<feature type="domain" description="DUF4159" evidence="1">
    <location>
        <begin position="15"/>
        <end position="206"/>
    </location>
</feature>
<evidence type="ECO:0000259" key="1">
    <source>
        <dbReference type="Pfam" id="PF13709"/>
    </source>
</evidence>
<evidence type="ECO:0000313" key="2">
    <source>
        <dbReference type="EMBL" id="UXP34181.1"/>
    </source>
</evidence>
<proteinExistence type="predicted"/>
<dbReference type="RefSeq" id="WP_262311607.1">
    <property type="nucleotide sequence ID" value="NZ_CP106679.1"/>
</dbReference>
<dbReference type="InterPro" id="IPR025297">
    <property type="entry name" value="DUF4159"/>
</dbReference>
<name>A0ABY6CUJ0_9BACT</name>
<evidence type="ECO:0000313" key="3">
    <source>
        <dbReference type="Proteomes" id="UP001065174"/>
    </source>
</evidence>
<reference evidence="2" key="1">
    <citation type="submission" date="2022-09" db="EMBL/GenBank/DDBJ databases">
        <title>Comparative genomics and taxonomic characterization of three novel marine species of genus Reichenbachiella exhibiting antioxidant and polysaccharide degradation activities.</title>
        <authorList>
            <person name="Muhammad N."/>
            <person name="Lee Y.-J."/>
            <person name="Ko J."/>
            <person name="Kim S.-G."/>
        </authorList>
    </citation>
    <scope>NUCLEOTIDE SEQUENCE</scope>
    <source>
        <strain evidence="2">BKB1-1</strain>
    </source>
</reference>